<dbReference type="GO" id="GO:0003677">
    <property type="term" value="F:DNA binding"/>
    <property type="evidence" value="ECO:0007669"/>
    <property type="project" value="UniProtKB-KW"/>
</dbReference>
<dbReference type="STRING" id="1792290.MSP8886_03447"/>
<evidence type="ECO:0000259" key="8">
    <source>
        <dbReference type="PROSITE" id="PS50949"/>
    </source>
</evidence>
<dbReference type="InterPro" id="IPR015424">
    <property type="entry name" value="PyrdxlP-dep_Trfase"/>
</dbReference>
<name>A0A1A8TP71_9GAMM</name>
<dbReference type="PROSITE" id="PS50949">
    <property type="entry name" value="HTH_GNTR"/>
    <property type="match status" value="1"/>
</dbReference>
<dbReference type="RefSeq" id="WP_067018677.1">
    <property type="nucleotide sequence ID" value="NZ_FLOB01000010.1"/>
</dbReference>
<dbReference type="FunFam" id="3.40.640.10:FF:000023">
    <property type="entry name" value="Transcriptional regulator, GntR family"/>
    <property type="match status" value="1"/>
</dbReference>
<proteinExistence type="inferred from homology"/>
<dbReference type="GO" id="GO:0030170">
    <property type="term" value="F:pyridoxal phosphate binding"/>
    <property type="evidence" value="ECO:0007669"/>
    <property type="project" value="InterPro"/>
</dbReference>
<dbReference type="InterPro" id="IPR036390">
    <property type="entry name" value="WH_DNA-bd_sf"/>
</dbReference>
<dbReference type="OrthoDB" id="9804020at2"/>
<evidence type="ECO:0000256" key="6">
    <source>
        <dbReference type="ARBA" id="ARBA00023125"/>
    </source>
</evidence>
<dbReference type="EMBL" id="FLOB01000010">
    <property type="protein sequence ID" value="SBS35683.1"/>
    <property type="molecule type" value="Genomic_DNA"/>
</dbReference>
<evidence type="ECO:0000256" key="7">
    <source>
        <dbReference type="ARBA" id="ARBA00023163"/>
    </source>
</evidence>
<dbReference type="CDD" id="cd07377">
    <property type="entry name" value="WHTH_GntR"/>
    <property type="match status" value="1"/>
</dbReference>
<dbReference type="InterPro" id="IPR015421">
    <property type="entry name" value="PyrdxlP-dep_Trfase_major"/>
</dbReference>
<keyword evidence="6" id="KW-0238">DNA-binding</keyword>
<dbReference type="InterPro" id="IPR051446">
    <property type="entry name" value="HTH_trans_reg/aminotransferase"/>
</dbReference>
<dbReference type="Pfam" id="PF00392">
    <property type="entry name" value="GntR"/>
    <property type="match status" value="1"/>
</dbReference>
<keyword evidence="2" id="KW-0032">Aminotransferase</keyword>
<gene>
    <name evidence="9" type="primary">yjiR_4</name>
    <name evidence="9" type="ORF">MSP8886_03447</name>
</gene>
<accession>A0A1A8TP71</accession>
<keyword evidence="4" id="KW-0663">Pyridoxal phosphate</keyword>
<dbReference type="InterPro" id="IPR004839">
    <property type="entry name" value="Aminotransferase_I/II_large"/>
</dbReference>
<dbReference type="Gene3D" id="3.90.1150.10">
    <property type="entry name" value="Aspartate Aminotransferase, domain 1"/>
    <property type="match status" value="1"/>
</dbReference>
<keyword evidence="10" id="KW-1185">Reference proteome</keyword>
<dbReference type="SUPFAM" id="SSF46785">
    <property type="entry name" value="Winged helix' DNA-binding domain"/>
    <property type="match status" value="1"/>
</dbReference>
<dbReference type="PANTHER" id="PTHR46577">
    <property type="entry name" value="HTH-TYPE TRANSCRIPTIONAL REGULATORY PROTEIN GABR"/>
    <property type="match status" value="1"/>
</dbReference>
<dbReference type="AlphaFoldDB" id="A0A1A8TP71"/>
<dbReference type="InterPro" id="IPR000524">
    <property type="entry name" value="Tscrpt_reg_HTH_GntR"/>
</dbReference>
<protein>
    <submittedName>
        <fullName evidence="9">Putative HTH-type transcriptional regulator YjiR</fullName>
    </submittedName>
</protein>
<sequence length="479" mass="54103">MTLYQDLALRLGEHIKHGFYQIGDRLPSVRQLAQEYSVSISTVQEAYRQLEQERLVEARPKSGYFVSQPYQHDNLPTISRPPQRPLEVSQWEEVLNMLMIRSEKLGIQLQHAMPNMQAPTLKPLLKTLADLSKQHPQLGLGYGDVRGTIELREQICRLTVASGCQLHPDDLVITSGCQEALSVCLRAVAEPGDIIAIESPGFYGAMQAIKAAGLKVMEIPTHPETGISLEALELALDQWPIKAILATPTCNNPMGYTMPEEQKKRLFKLAQSYDITIIEDDIYGDISYQFPRPKTIKSFDSDGRVLMCSSFSKTIAPGMRVGWMAPGRYRDKVTHIKYVSSSMCPTLPQLAIAKFIRLGGYDKHIRQMRQHYEQQRDHMLTAINTYLPKGTRVSFPSGSFVLWVELNLPIDCLELVKTCREHGISLAPGPIFSSTGKYRNCLRINYSQLKPHERENGIRSLARLIDEFTSTKKTKSQLT</sequence>
<evidence type="ECO:0000313" key="10">
    <source>
        <dbReference type="Proteomes" id="UP000092544"/>
    </source>
</evidence>
<keyword evidence="3" id="KW-0808">Transferase</keyword>
<dbReference type="Proteomes" id="UP000092544">
    <property type="component" value="Unassembled WGS sequence"/>
</dbReference>
<dbReference type="Pfam" id="PF00155">
    <property type="entry name" value="Aminotran_1_2"/>
    <property type="match status" value="1"/>
</dbReference>
<evidence type="ECO:0000256" key="4">
    <source>
        <dbReference type="ARBA" id="ARBA00022898"/>
    </source>
</evidence>
<comment type="similarity">
    <text evidence="1">In the C-terminal section; belongs to the class-I pyridoxal-phosphate-dependent aminotransferase family.</text>
</comment>
<evidence type="ECO:0000256" key="3">
    <source>
        <dbReference type="ARBA" id="ARBA00022679"/>
    </source>
</evidence>
<evidence type="ECO:0000256" key="5">
    <source>
        <dbReference type="ARBA" id="ARBA00023015"/>
    </source>
</evidence>
<feature type="domain" description="HTH gntR-type" evidence="8">
    <location>
        <begin position="1"/>
        <end position="69"/>
    </location>
</feature>
<organism evidence="9 10">
    <name type="scientific">Marinomonas spartinae</name>
    <dbReference type="NCBI Taxonomy" id="1792290"/>
    <lineage>
        <taxon>Bacteria</taxon>
        <taxon>Pseudomonadati</taxon>
        <taxon>Pseudomonadota</taxon>
        <taxon>Gammaproteobacteria</taxon>
        <taxon>Oceanospirillales</taxon>
        <taxon>Oceanospirillaceae</taxon>
        <taxon>Marinomonas</taxon>
    </lineage>
</organism>
<evidence type="ECO:0000256" key="2">
    <source>
        <dbReference type="ARBA" id="ARBA00022576"/>
    </source>
</evidence>
<keyword evidence="5" id="KW-0805">Transcription regulation</keyword>
<keyword evidence="7" id="KW-0804">Transcription</keyword>
<dbReference type="GO" id="GO:0008483">
    <property type="term" value="F:transaminase activity"/>
    <property type="evidence" value="ECO:0007669"/>
    <property type="project" value="UniProtKB-KW"/>
</dbReference>
<dbReference type="CDD" id="cd00609">
    <property type="entry name" value="AAT_like"/>
    <property type="match status" value="1"/>
</dbReference>
<evidence type="ECO:0000313" key="9">
    <source>
        <dbReference type="EMBL" id="SBS35683.1"/>
    </source>
</evidence>
<dbReference type="Gene3D" id="1.10.10.10">
    <property type="entry name" value="Winged helix-like DNA-binding domain superfamily/Winged helix DNA-binding domain"/>
    <property type="match status" value="1"/>
</dbReference>
<dbReference type="InterPro" id="IPR015422">
    <property type="entry name" value="PyrdxlP-dep_Trfase_small"/>
</dbReference>
<dbReference type="InterPro" id="IPR036388">
    <property type="entry name" value="WH-like_DNA-bd_sf"/>
</dbReference>
<dbReference type="GO" id="GO:0003700">
    <property type="term" value="F:DNA-binding transcription factor activity"/>
    <property type="evidence" value="ECO:0007669"/>
    <property type="project" value="InterPro"/>
</dbReference>
<dbReference type="SMART" id="SM00345">
    <property type="entry name" value="HTH_GNTR"/>
    <property type="match status" value="1"/>
</dbReference>
<dbReference type="Gene3D" id="3.40.640.10">
    <property type="entry name" value="Type I PLP-dependent aspartate aminotransferase-like (Major domain)"/>
    <property type="match status" value="1"/>
</dbReference>
<reference evidence="9 10" key="1">
    <citation type="submission" date="2016-06" db="EMBL/GenBank/DDBJ databases">
        <authorList>
            <person name="Kjaerup R.B."/>
            <person name="Dalgaard T.S."/>
            <person name="Juul-Madsen H.R."/>
        </authorList>
    </citation>
    <scope>NUCLEOTIDE SEQUENCE [LARGE SCALE GENOMIC DNA]</scope>
    <source>
        <strain evidence="9 10">CECT 8886</strain>
    </source>
</reference>
<dbReference type="SUPFAM" id="SSF53383">
    <property type="entry name" value="PLP-dependent transferases"/>
    <property type="match status" value="1"/>
</dbReference>
<evidence type="ECO:0000256" key="1">
    <source>
        <dbReference type="ARBA" id="ARBA00005384"/>
    </source>
</evidence>
<dbReference type="PANTHER" id="PTHR46577:SF1">
    <property type="entry name" value="HTH-TYPE TRANSCRIPTIONAL REGULATORY PROTEIN GABR"/>
    <property type="match status" value="1"/>
</dbReference>